<sequence>MVSQCIIPDNYVIPSGLKACAGVFSPEMGRQVHGIAVVSGFATDSFVESSLVHMYVKSSKIMEARNVFDRMTERNVVCWSSMVSGYAREGCVIEANEIFEGMRSSGVEPNVVSWNGLIAGFSHSGNTLESVYTLRRMHCDGFMPDGTSIASVLPMIGEMEDLRMGIQVHCYVLKMGIGDDKCVLSALIDMYGKCGCTNEILNVFEGMGTMDVGSCNALLTALSRNGLVDKALEVFRDFEKQGVELNVVSWTSVIASCTQNGKDIEALDLFTEMQYAGVKPNSITIPCLLPACANIAALRHGKAAHGFSVRRGISLDFYVSSALIDMYAKCGRIGDARSCFDGMFRRNLVCWNAILGGYAMHGKAEEAMKIFDMMQKSGQNPDFISFMCILSACSQSGLAEEGWKYFNSMSEEHGIEARMEHFACMVTLLSRAGKLEEAYAMIKKMPSEPDACVWGALLSSCRVYANVGLAEIAAERLFKFEPSNAGNYVLLSNIYAAKGMWKEENSVRNTMKRIGLTKNPGCSWIELKNKVHMLFAGNKSHPQMMQIIEKLNKLSTEMKNSGCFPDTNFVLQDVDEQEKEHILCGHSEKLAVGLGLLNTPPGYPLRVIKNLRICGDCHAVIKFISGFEGREIFIRDTNRFHHFKDGACSCGDYW</sequence>
<dbReference type="PANTHER" id="PTHR47926">
    <property type="entry name" value="PENTATRICOPEPTIDE REPEAT-CONTAINING PROTEIN"/>
    <property type="match status" value="1"/>
</dbReference>
<dbReference type="EMBL" id="JACGCM010000604">
    <property type="protein sequence ID" value="KAF6170107.1"/>
    <property type="molecule type" value="Genomic_DNA"/>
</dbReference>
<dbReference type="OrthoDB" id="428658at2759"/>
<keyword evidence="6" id="KW-1185">Reference proteome</keyword>
<feature type="domain" description="DYW" evidence="4">
    <location>
        <begin position="563"/>
        <end position="654"/>
    </location>
</feature>
<dbReference type="FunFam" id="1.25.40.10:FF:000393">
    <property type="entry name" value="Pentatricopeptide repeat-containing protein At1g20230"/>
    <property type="match status" value="1"/>
</dbReference>
<protein>
    <recommendedName>
        <fullName evidence="4">DYW domain-containing protein</fullName>
    </recommendedName>
</protein>
<dbReference type="FunFam" id="1.25.40.10:FF:000598">
    <property type="entry name" value="pentatricopeptide repeat-containing protein At1g20230 isoform X2"/>
    <property type="match status" value="1"/>
</dbReference>
<accession>A0A7J7NSC5</accession>
<proteinExistence type="inferred from homology"/>
<dbReference type="Pfam" id="PF14432">
    <property type="entry name" value="DYW_deaminase"/>
    <property type="match status" value="1"/>
</dbReference>
<comment type="caution">
    <text evidence="5">The sequence shown here is derived from an EMBL/GenBank/DDBJ whole genome shotgun (WGS) entry which is preliminary data.</text>
</comment>
<dbReference type="InterPro" id="IPR046849">
    <property type="entry name" value="E2_motif"/>
</dbReference>
<evidence type="ECO:0000256" key="2">
    <source>
        <dbReference type="ARBA" id="ARBA00022737"/>
    </source>
</evidence>
<dbReference type="GO" id="GO:0009451">
    <property type="term" value="P:RNA modification"/>
    <property type="evidence" value="ECO:0007669"/>
    <property type="project" value="InterPro"/>
</dbReference>
<dbReference type="InterPro" id="IPR002885">
    <property type="entry name" value="PPR_rpt"/>
</dbReference>
<keyword evidence="2" id="KW-0677">Repeat</keyword>
<feature type="repeat" description="PPR" evidence="3">
    <location>
        <begin position="246"/>
        <end position="280"/>
    </location>
</feature>
<dbReference type="Pfam" id="PF13041">
    <property type="entry name" value="PPR_2"/>
    <property type="match status" value="3"/>
</dbReference>
<evidence type="ECO:0000259" key="4">
    <source>
        <dbReference type="Pfam" id="PF14432"/>
    </source>
</evidence>
<dbReference type="Pfam" id="PF20431">
    <property type="entry name" value="E_motif"/>
    <property type="match status" value="1"/>
</dbReference>
<comment type="similarity">
    <text evidence="1">Belongs to the PPR family. PCMP-H subfamily.</text>
</comment>
<dbReference type="Gene3D" id="1.25.40.10">
    <property type="entry name" value="Tetratricopeptide repeat domain"/>
    <property type="match status" value="3"/>
</dbReference>
<evidence type="ECO:0000256" key="1">
    <source>
        <dbReference type="ARBA" id="ARBA00006643"/>
    </source>
</evidence>
<dbReference type="InterPro" id="IPR046960">
    <property type="entry name" value="PPR_At4g14850-like_plant"/>
</dbReference>
<dbReference type="GO" id="GO:0008270">
    <property type="term" value="F:zinc ion binding"/>
    <property type="evidence" value="ECO:0007669"/>
    <property type="project" value="InterPro"/>
</dbReference>
<evidence type="ECO:0000313" key="5">
    <source>
        <dbReference type="EMBL" id="KAF6170107.1"/>
    </source>
</evidence>
<evidence type="ECO:0000313" key="6">
    <source>
        <dbReference type="Proteomes" id="UP000541444"/>
    </source>
</evidence>
<dbReference type="AlphaFoldDB" id="A0A7J7NSC5"/>
<dbReference type="InterPro" id="IPR032867">
    <property type="entry name" value="DYW_dom"/>
</dbReference>
<evidence type="ECO:0000256" key="3">
    <source>
        <dbReference type="PROSITE-ProRule" id="PRU00708"/>
    </source>
</evidence>
<dbReference type="NCBIfam" id="TIGR00756">
    <property type="entry name" value="PPR"/>
    <property type="match status" value="7"/>
</dbReference>
<reference evidence="5 6" key="1">
    <citation type="journal article" date="2020" name="IScience">
        <title>Genome Sequencing of the Endangered Kingdonia uniflora (Circaeasteraceae, Ranunculales) Reveals Potential Mechanisms of Evolutionary Specialization.</title>
        <authorList>
            <person name="Sun Y."/>
            <person name="Deng T."/>
            <person name="Zhang A."/>
            <person name="Moore M.J."/>
            <person name="Landis J.B."/>
            <person name="Lin N."/>
            <person name="Zhang H."/>
            <person name="Zhang X."/>
            <person name="Huang J."/>
            <person name="Zhang X."/>
            <person name="Sun H."/>
            <person name="Wang H."/>
        </authorList>
    </citation>
    <scope>NUCLEOTIDE SEQUENCE [LARGE SCALE GENOMIC DNA]</scope>
    <source>
        <strain evidence="5">TB1705</strain>
        <tissue evidence="5">Leaf</tissue>
    </source>
</reference>
<dbReference type="SUPFAM" id="SSF48452">
    <property type="entry name" value="TPR-like"/>
    <property type="match status" value="1"/>
</dbReference>
<dbReference type="GO" id="GO:0003723">
    <property type="term" value="F:RNA binding"/>
    <property type="evidence" value="ECO:0007669"/>
    <property type="project" value="InterPro"/>
</dbReference>
<name>A0A7J7NSC5_9MAGN</name>
<organism evidence="5 6">
    <name type="scientific">Kingdonia uniflora</name>
    <dbReference type="NCBI Taxonomy" id="39325"/>
    <lineage>
        <taxon>Eukaryota</taxon>
        <taxon>Viridiplantae</taxon>
        <taxon>Streptophyta</taxon>
        <taxon>Embryophyta</taxon>
        <taxon>Tracheophyta</taxon>
        <taxon>Spermatophyta</taxon>
        <taxon>Magnoliopsida</taxon>
        <taxon>Ranunculales</taxon>
        <taxon>Circaeasteraceae</taxon>
        <taxon>Kingdonia</taxon>
    </lineage>
</organism>
<feature type="repeat" description="PPR" evidence="3">
    <location>
        <begin position="75"/>
        <end position="109"/>
    </location>
</feature>
<dbReference type="InterPro" id="IPR011990">
    <property type="entry name" value="TPR-like_helical_dom_sf"/>
</dbReference>
<feature type="repeat" description="PPR" evidence="3">
    <location>
        <begin position="110"/>
        <end position="144"/>
    </location>
</feature>
<dbReference type="FunFam" id="1.25.40.10:FF:000031">
    <property type="entry name" value="Pentatricopeptide repeat-containing protein mitochondrial"/>
    <property type="match status" value="1"/>
</dbReference>
<dbReference type="PROSITE" id="PS51375">
    <property type="entry name" value="PPR"/>
    <property type="match status" value="5"/>
</dbReference>
<dbReference type="InterPro" id="IPR046848">
    <property type="entry name" value="E_motif"/>
</dbReference>
<dbReference type="FunFam" id="1.25.40.10:FF:000366">
    <property type="entry name" value="Pentatricopeptide (PPR) repeat-containing protein"/>
    <property type="match status" value="1"/>
</dbReference>
<feature type="repeat" description="PPR" evidence="3">
    <location>
        <begin position="211"/>
        <end position="245"/>
    </location>
</feature>
<dbReference type="Proteomes" id="UP000541444">
    <property type="component" value="Unassembled WGS sequence"/>
</dbReference>
<dbReference type="Pfam" id="PF01535">
    <property type="entry name" value="PPR"/>
    <property type="match status" value="3"/>
</dbReference>
<dbReference type="Pfam" id="PF20430">
    <property type="entry name" value="Eplus_motif"/>
    <property type="match status" value="1"/>
</dbReference>
<gene>
    <name evidence="5" type="ORF">GIB67_025796</name>
</gene>
<dbReference type="PANTHER" id="PTHR47926:SF386">
    <property type="entry name" value="PENTATRICOPEPTIDE REPEAT-CONTAINING PROTEIN"/>
    <property type="match status" value="1"/>
</dbReference>
<feature type="repeat" description="PPR" evidence="3">
    <location>
        <begin position="347"/>
        <end position="381"/>
    </location>
</feature>